<sequence length="586" mass="64142">MGFFGCPLVPLQHFVVRRGIRRELASAACIYATSRRFSAKASKGPEEHTESWRKPVTRATAFPDFIHLWTPAVFRRVGYGLGAGSVSMFAFLGPLAWQPYAAAALTAGYWYQGLSDLKQENFAIKRNFPVLGNFRYILEVLRPEIRQYFIESDYEPDIQYDRQHRVGYTWANHSIFPTEVPEENKRVTIGKKENGCKQPYSASLLNISGMSYGALSDNAILALNEGAKRGGFFHNTGEGGMSEFHLKPGGDLVWNIGTGYFGCGQGGLRRTFDPVLFKENAQREQCKMIELKLSQGAKPSHGGMLPKGKITKAIATARGLPFPAEEDCNSPPRHSAFSSPTGMMEFIGKLRELSGGKPVGFKLCVGQPEDFSAICHAMIETGIRPDFVTVDGSEGGTGAAPPEFSDSVGMPLQEGLNLVNNMLTGGGLRDKIRIIASGKILSGFSIVRTLALGADTCNAARAFMFSLGCIQALKCNTNMCPTGVTTQNPNLMRGLVPEFKSVRVASFHKETVTNAFEIIGAMGLDHPGKVTGEHVMLRVSSDKVRTFAERFPLVAPGVLLEKKGPPRLQAAWDLDDGYVQRSWIHE</sequence>
<evidence type="ECO:0000313" key="3">
    <source>
        <dbReference type="EMBL" id="CEM13555.1"/>
    </source>
</evidence>
<dbReference type="SUPFAM" id="SSF51395">
    <property type="entry name" value="FMN-linked oxidoreductases"/>
    <property type="match status" value="1"/>
</dbReference>
<proteinExistence type="inferred from homology"/>
<dbReference type="InterPro" id="IPR002932">
    <property type="entry name" value="Glu_synthdom"/>
</dbReference>
<dbReference type="GO" id="GO:0015930">
    <property type="term" value="F:glutamate synthase activity"/>
    <property type="evidence" value="ECO:0007669"/>
    <property type="project" value="InterPro"/>
</dbReference>
<dbReference type="VEuPathDB" id="CryptoDB:Cvel_17252"/>
<feature type="domain" description="Glutamate synthase" evidence="2">
    <location>
        <begin position="197"/>
        <end position="524"/>
    </location>
</feature>
<comment type="similarity">
    <text evidence="1">Belongs to the glutamate synthase family.</text>
</comment>
<dbReference type="AlphaFoldDB" id="A0A0G4FIN9"/>
<dbReference type="InterPro" id="IPR013785">
    <property type="entry name" value="Aldolase_TIM"/>
</dbReference>
<dbReference type="CDD" id="cd02808">
    <property type="entry name" value="GltS_FMN"/>
    <property type="match status" value="1"/>
</dbReference>
<accession>A0A0G4FIN9</accession>
<gene>
    <name evidence="3" type="ORF">Cvel_17252</name>
</gene>
<organism evidence="3">
    <name type="scientific">Chromera velia CCMP2878</name>
    <dbReference type="NCBI Taxonomy" id="1169474"/>
    <lineage>
        <taxon>Eukaryota</taxon>
        <taxon>Sar</taxon>
        <taxon>Alveolata</taxon>
        <taxon>Colpodellida</taxon>
        <taxon>Chromeraceae</taxon>
        <taxon>Chromera</taxon>
    </lineage>
</organism>
<evidence type="ECO:0000256" key="1">
    <source>
        <dbReference type="ARBA" id="ARBA00009716"/>
    </source>
</evidence>
<dbReference type="Pfam" id="PF01645">
    <property type="entry name" value="Glu_synthase"/>
    <property type="match status" value="1"/>
</dbReference>
<dbReference type="GO" id="GO:0006537">
    <property type="term" value="P:glutamate biosynthetic process"/>
    <property type="evidence" value="ECO:0007669"/>
    <property type="project" value="InterPro"/>
</dbReference>
<dbReference type="Gene3D" id="3.20.20.70">
    <property type="entry name" value="Aldolase class I"/>
    <property type="match status" value="1"/>
</dbReference>
<dbReference type="PANTHER" id="PTHR43819:SF1">
    <property type="entry name" value="ARCHAEAL-TYPE GLUTAMATE SYNTHASE [NADPH]"/>
    <property type="match status" value="1"/>
</dbReference>
<reference evidence="3" key="1">
    <citation type="submission" date="2014-11" db="EMBL/GenBank/DDBJ databases">
        <authorList>
            <person name="Otto D Thomas"/>
            <person name="Naeem Raeece"/>
        </authorList>
    </citation>
    <scope>NUCLEOTIDE SEQUENCE</scope>
</reference>
<dbReference type="EMBL" id="CDMZ01000403">
    <property type="protein sequence ID" value="CEM13555.1"/>
    <property type="molecule type" value="Genomic_DNA"/>
</dbReference>
<dbReference type="PhylomeDB" id="A0A0G4FIN9"/>
<protein>
    <recommendedName>
        <fullName evidence="2">Glutamate synthase domain-containing protein</fullName>
    </recommendedName>
</protein>
<evidence type="ECO:0000259" key="2">
    <source>
        <dbReference type="Pfam" id="PF01645"/>
    </source>
</evidence>
<name>A0A0G4FIN9_9ALVE</name>
<dbReference type="PANTHER" id="PTHR43819">
    <property type="entry name" value="ARCHAEAL-TYPE GLUTAMATE SYNTHASE [NADPH]"/>
    <property type="match status" value="1"/>
</dbReference>